<gene>
    <name evidence="3" type="ORF">ADIMK_0981</name>
</gene>
<dbReference type="Proteomes" id="UP000028252">
    <property type="component" value="Unassembled WGS sequence"/>
</dbReference>
<keyword evidence="1" id="KW-0472">Membrane</keyword>
<dbReference type="eggNOG" id="COG4726">
    <property type="taxonomic scope" value="Bacteria"/>
</dbReference>
<sequence>MISSHRFIHLRSHSYQSQRGAATLIVAVVLLALLTITVLTVSRVTTLELKTGANTNRAKEAFHVAQGGLDYGAMKYVEDGSAWTPSGTTSVAIPSGSETDAQVSIVVSGGFATITSVGESPDQTGSATIEEKYGIVPLLATGELPPLMANGNAAIKGTFSIVTNPNGGGDGVPVSVWAESAQTQGTGAWETCNLDEFLYAGGNASEVKGGDAEWVCDDCSCDNAVPANQKLCDSKVVADPEDCADIVADPCVPDTFENLFGPNVYADSAACGGDSGVTPSAWQAYRELGMQYGVTCDDLGENTGEIFYSGGAYDGELPLIWIEGDCKLPTRVGSENAPFILVVHGDITANAKTIIYGILFAFSDIYTASEEFSASFTGGATIYGAILVNSGPDHLNGNFTLVYANDLLDKLSNDGEGYDSLARFPGSWTDMN</sequence>
<keyword evidence="1" id="KW-1133">Transmembrane helix</keyword>
<dbReference type="RefSeq" id="WP_036184489.1">
    <property type="nucleotide sequence ID" value="NZ_JMQN01000015.1"/>
</dbReference>
<evidence type="ECO:0000256" key="1">
    <source>
        <dbReference type="SAM" id="Phobius"/>
    </source>
</evidence>
<evidence type="ECO:0000259" key="2">
    <source>
        <dbReference type="Pfam" id="PF14341"/>
    </source>
</evidence>
<evidence type="ECO:0000313" key="4">
    <source>
        <dbReference type="Proteomes" id="UP000028252"/>
    </source>
</evidence>
<proteinExistence type="predicted"/>
<dbReference type="EMBL" id="JMQN01000015">
    <property type="protein sequence ID" value="KEA64528.1"/>
    <property type="molecule type" value="Genomic_DNA"/>
</dbReference>
<keyword evidence="4" id="KW-1185">Reference proteome</keyword>
<dbReference type="OrthoDB" id="6017064at2"/>
<protein>
    <recommendedName>
        <fullName evidence="2">Type 4 fimbrial biogenesis protein PilX N-terminal domain-containing protein</fullName>
    </recommendedName>
</protein>
<keyword evidence="1" id="KW-0812">Transmembrane</keyword>
<organism evidence="3 4">
    <name type="scientific">Marinobacterium lacunae</name>
    <dbReference type="NCBI Taxonomy" id="1232683"/>
    <lineage>
        <taxon>Bacteria</taxon>
        <taxon>Pseudomonadati</taxon>
        <taxon>Pseudomonadota</taxon>
        <taxon>Gammaproteobacteria</taxon>
        <taxon>Oceanospirillales</taxon>
        <taxon>Oceanospirillaceae</taxon>
        <taxon>Marinobacterium</taxon>
    </lineage>
</organism>
<name>A0A081G173_9GAMM</name>
<dbReference type="PATRIC" id="fig|1232683.4.peg.971"/>
<dbReference type="InterPro" id="IPR025746">
    <property type="entry name" value="PilX_N_dom"/>
</dbReference>
<accession>A0A081G173</accession>
<dbReference type="AlphaFoldDB" id="A0A081G173"/>
<dbReference type="STRING" id="1232683.ADIMK_0981"/>
<evidence type="ECO:0000313" key="3">
    <source>
        <dbReference type="EMBL" id="KEA64528.1"/>
    </source>
</evidence>
<feature type="domain" description="Type 4 fimbrial biogenesis protein PilX N-terminal" evidence="2">
    <location>
        <begin position="19"/>
        <end position="69"/>
    </location>
</feature>
<feature type="transmembrane region" description="Helical" evidence="1">
    <location>
        <begin position="21"/>
        <end position="41"/>
    </location>
</feature>
<reference evidence="3 4" key="1">
    <citation type="submission" date="2014-04" db="EMBL/GenBank/DDBJ databases">
        <title>Marinobacterium kochiensis sp. nov., isolated from sediment sample collected from Kochi backwaters in Kerala, India.</title>
        <authorList>
            <person name="Singh A."/>
            <person name="Pinnaka A.K."/>
        </authorList>
    </citation>
    <scope>NUCLEOTIDE SEQUENCE [LARGE SCALE GENOMIC DNA]</scope>
    <source>
        <strain evidence="3 4">AK27</strain>
    </source>
</reference>
<dbReference type="Pfam" id="PF14341">
    <property type="entry name" value="PilX_N"/>
    <property type="match status" value="1"/>
</dbReference>
<comment type="caution">
    <text evidence="3">The sequence shown here is derived from an EMBL/GenBank/DDBJ whole genome shotgun (WGS) entry which is preliminary data.</text>
</comment>